<proteinExistence type="predicted"/>
<sequence length="424" mass="45656">MTARNNIRGLAMKKVTVIGAGIVGLSVAYHLQKQGADVTVIDKDPAGDKVSFGNAGSIAVMEVNPAAMPGVFMKVPGWMLDPLGPLSLRPAHSLKMLPWLYRFYKAGRKNAGLPLHQALAALNRRAFDDLQSMLADTGLSGELHRKGALIVYESDAGFEADKSVWEMRKRAGVEAHSLSSEEARQLEPDLGSRVRHGVFAPQAGVVSDPKVLTDKLREWLAGHGVRILRGEVTGIRPAAHGTQQVLLSNDLRIDADDVVIAAGVWSQALTRQLGEQCCLESERGYNTTLKDPQVSLSREVIFAERKFVITPLSCGLRIGGAAEFGGISSPPNYQRSEALVTLAKMYLPGLDSGRGIPWAGHRPSTPDSLPVIGPSLAHKHVFYAFGHGHLGLTQCATTGQLIADLVYGHTPAVDLTPYSIARFQ</sequence>
<name>A0ABW1W3E6_9GAMM</name>
<keyword evidence="4" id="KW-1185">Reference proteome</keyword>
<evidence type="ECO:0000256" key="1">
    <source>
        <dbReference type="ARBA" id="ARBA00023002"/>
    </source>
</evidence>
<feature type="domain" description="FAD dependent oxidoreductase" evidence="2">
    <location>
        <begin position="14"/>
        <end position="405"/>
    </location>
</feature>
<dbReference type="PANTHER" id="PTHR13847:SF289">
    <property type="entry name" value="GLYCINE OXIDASE"/>
    <property type="match status" value="1"/>
</dbReference>
<dbReference type="RefSeq" id="WP_385953490.1">
    <property type="nucleotide sequence ID" value="NZ_JBHSUB010000018.1"/>
</dbReference>
<evidence type="ECO:0000313" key="4">
    <source>
        <dbReference type="Proteomes" id="UP001596230"/>
    </source>
</evidence>
<keyword evidence="1 3" id="KW-0560">Oxidoreductase</keyword>
<dbReference type="SUPFAM" id="SSF51905">
    <property type="entry name" value="FAD/NAD(P)-binding domain"/>
    <property type="match status" value="1"/>
</dbReference>
<evidence type="ECO:0000313" key="3">
    <source>
        <dbReference type="EMBL" id="MFC6379336.1"/>
    </source>
</evidence>
<comment type="caution">
    <text evidence="3">The sequence shown here is derived from an EMBL/GenBank/DDBJ whole genome shotgun (WGS) entry which is preliminary data.</text>
</comment>
<dbReference type="InterPro" id="IPR036188">
    <property type="entry name" value="FAD/NAD-bd_sf"/>
</dbReference>
<dbReference type="Pfam" id="PF01266">
    <property type="entry name" value="DAO"/>
    <property type="match status" value="1"/>
</dbReference>
<protein>
    <submittedName>
        <fullName evidence="3">NAD(P)/FAD-dependent oxidoreductase</fullName>
        <ecNumber evidence="3">1.-.-.-</ecNumber>
    </submittedName>
</protein>
<dbReference type="InterPro" id="IPR006076">
    <property type="entry name" value="FAD-dep_OxRdtase"/>
</dbReference>
<dbReference type="EMBL" id="JBHSUB010000018">
    <property type="protein sequence ID" value="MFC6379336.1"/>
    <property type="molecule type" value="Genomic_DNA"/>
</dbReference>
<gene>
    <name evidence="3" type="ORF">ACFP9W_14880</name>
</gene>
<reference evidence="4" key="1">
    <citation type="journal article" date="2019" name="Int. J. Syst. Evol. Microbiol.">
        <title>The Global Catalogue of Microorganisms (GCM) 10K type strain sequencing project: providing services to taxonomists for standard genome sequencing and annotation.</title>
        <authorList>
            <consortium name="The Broad Institute Genomics Platform"/>
            <consortium name="The Broad Institute Genome Sequencing Center for Infectious Disease"/>
            <person name="Wu L."/>
            <person name="Ma J."/>
        </authorList>
    </citation>
    <scope>NUCLEOTIDE SEQUENCE [LARGE SCALE GENOMIC DNA]</scope>
    <source>
        <strain evidence="4">CGMCC 1.18518</strain>
    </source>
</reference>
<dbReference type="Gene3D" id="3.50.50.60">
    <property type="entry name" value="FAD/NAD(P)-binding domain"/>
    <property type="match status" value="2"/>
</dbReference>
<organism evidence="3 4">
    <name type="scientific">Tatumella terrea</name>
    <dbReference type="NCBI Taxonomy" id="419007"/>
    <lineage>
        <taxon>Bacteria</taxon>
        <taxon>Pseudomonadati</taxon>
        <taxon>Pseudomonadota</taxon>
        <taxon>Gammaproteobacteria</taxon>
        <taxon>Enterobacterales</taxon>
        <taxon>Erwiniaceae</taxon>
        <taxon>Tatumella</taxon>
    </lineage>
</organism>
<dbReference type="Proteomes" id="UP001596230">
    <property type="component" value="Unassembled WGS sequence"/>
</dbReference>
<dbReference type="GO" id="GO:0016491">
    <property type="term" value="F:oxidoreductase activity"/>
    <property type="evidence" value="ECO:0007669"/>
    <property type="project" value="UniProtKB-KW"/>
</dbReference>
<dbReference type="PANTHER" id="PTHR13847">
    <property type="entry name" value="SARCOSINE DEHYDROGENASE-RELATED"/>
    <property type="match status" value="1"/>
</dbReference>
<dbReference type="Gene3D" id="3.30.9.10">
    <property type="entry name" value="D-Amino Acid Oxidase, subunit A, domain 2"/>
    <property type="match status" value="1"/>
</dbReference>
<accession>A0ABW1W3E6</accession>
<dbReference type="SUPFAM" id="SSF54373">
    <property type="entry name" value="FAD-linked reductases, C-terminal domain"/>
    <property type="match status" value="1"/>
</dbReference>
<dbReference type="EC" id="1.-.-.-" evidence="3"/>
<evidence type="ECO:0000259" key="2">
    <source>
        <dbReference type="Pfam" id="PF01266"/>
    </source>
</evidence>